<sequence>MTRSFELDSSLQTVSCKQCIQLWTFHSKDQKGPLCGPHASTCEGNACFMRQCKQCGAYQYMSGCLTLTKWQLMDLQIARQKTEMVATRAGATMLCQDNDNHTTCICNRKDKCNDIHMRIPFSTYSGSGFSSILQVDEAIARLDPHFGQDTMLWNPLQRLNRDPRKQNSSSSRQKQTFVALLVFILIIYNI</sequence>
<reference evidence="2" key="1">
    <citation type="submission" date="2016-11" db="UniProtKB">
        <authorList>
            <consortium name="WormBaseParasite"/>
        </authorList>
    </citation>
    <scope>IDENTIFICATION</scope>
    <source>
        <strain evidence="2">KR3021</strain>
    </source>
</reference>
<protein>
    <submittedName>
        <fullName evidence="2">Zf-3CxxC domain-containing protein</fullName>
    </submittedName>
</protein>
<organism evidence="1 2">
    <name type="scientific">Rhabditophanes sp. KR3021</name>
    <dbReference type="NCBI Taxonomy" id="114890"/>
    <lineage>
        <taxon>Eukaryota</taxon>
        <taxon>Metazoa</taxon>
        <taxon>Ecdysozoa</taxon>
        <taxon>Nematoda</taxon>
        <taxon>Chromadorea</taxon>
        <taxon>Rhabditida</taxon>
        <taxon>Tylenchina</taxon>
        <taxon>Panagrolaimomorpha</taxon>
        <taxon>Strongyloidoidea</taxon>
        <taxon>Alloionematidae</taxon>
        <taxon>Rhabditophanes</taxon>
    </lineage>
</organism>
<dbReference type="WBParaSite" id="RSKR_0000177400.1">
    <property type="protein sequence ID" value="RSKR_0000177400.1"/>
    <property type="gene ID" value="RSKR_0000177400"/>
</dbReference>
<name>A0AC35TLC4_9BILA</name>
<dbReference type="Proteomes" id="UP000095286">
    <property type="component" value="Unplaced"/>
</dbReference>
<evidence type="ECO:0000313" key="2">
    <source>
        <dbReference type="WBParaSite" id="RSKR_0000177400.1"/>
    </source>
</evidence>
<proteinExistence type="predicted"/>
<accession>A0AC35TLC4</accession>
<evidence type="ECO:0000313" key="1">
    <source>
        <dbReference type="Proteomes" id="UP000095286"/>
    </source>
</evidence>